<reference evidence="2" key="4">
    <citation type="submission" date="2025-09" db="UniProtKB">
        <authorList>
            <consortium name="Ensembl"/>
        </authorList>
    </citation>
    <scope>IDENTIFICATION</scope>
</reference>
<protein>
    <submittedName>
        <fullName evidence="2">Uncharacterized protein</fullName>
    </submittedName>
</protein>
<organism evidence="2 3">
    <name type="scientific">Ciona intestinalis</name>
    <name type="common">Transparent sea squirt</name>
    <name type="synonym">Ascidia intestinalis</name>
    <dbReference type="NCBI Taxonomy" id="7719"/>
    <lineage>
        <taxon>Eukaryota</taxon>
        <taxon>Metazoa</taxon>
        <taxon>Chordata</taxon>
        <taxon>Tunicata</taxon>
        <taxon>Ascidiacea</taxon>
        <taxon>Phlebobranchia</taxon>
        <taxon>Cionidae</taxon>
        <taxon>Ciona</taxon>
    </lineage>
</organism>
<accession>H2XME8</accession>
<keyword evidence="1" id="KW-0732">Signal</keyword>
<dbReference type="AlphaFoldDB" id="H2XME8"/>
<sequence length="55" mass="6158">MVSLLLGMVLIMVRIPEWSRTAGVNLGVTSRWQRTKTTTVALLPKLATPLFKTNF</sequence>
<reference evidence="2" key="2">
    <citation type="journal article" date="2008" name="Genome Biol.">
        <title>Improved genome assembly and evidence-based global gene model set for the chordate Ciona intestinalis: new insight into intron and operon populations.</title>
        <authorList>
            <person name="Satou Y."/>
            <person name="Mineta K."/>
            <person name="Ogasawara M."/>
            <person name="Sasakura Y."/>
            <person name="Shoguchi E."/>
            <person name="Ueno K."/>
            <person name="Yamada L."/>
            <person name="Matsumoto J."/>
            <person name="Wasserscheid J."/>
            <person name="Dewar K."/>
            <person name="Wiley G.B."/>
            <person name="Macmil S.L."/>
            <person name="Roe B.A."/>
            <person name="Zeller R.W."/>
            <person name="Hastings K.E."/>
            <person name="Lemaire P."/>
            <person name="Lindquist E."/>
            <person name="Endo T."/>
            <person name="Hotta K."/>
            <person name="Inaba K."/>
        </authorList>
    </citation>
    <scope>NUCLEOTIDE SEQUENCE [LARGE SCALE GENOMIC DNA]</scope>
    <source>
        <strain evidence="2">wild type</strain>
    </source>
</reference>
<proteinExistence type="predicted"/>
<dbReference type="Ensembl" id="ENSCINT00000033184.1">
    <property type="protein sequence ID" value="ENSCINP00000030831.1"/>
    <property type="gene ID" value="ENSCING00000021470.1"/>
</dbReference>
<reference evidence="3" key="1">
    <citation type="journal article" date="2002" name="Science">
        <title>The draft genome of Ciona intestinalis: insights into chordate and vertebrate origins.</title>
        <authorList>
            <person name="Dehal P."/>
            <person name="Satou Y."/>
            <person name="Campbell R.K."/>
            <person name="Chapman J."/>
            <person name="Degnan B."/>
            <person name="De Tomaso A."/>
            <person name="Davidson B."/>
            <person name="Di Gregorio A."/>
            <person name="Gelpke M."/>
            <person name="Goodstein D.M."/>
            <person name="Harafuji N."/>
            <person name="Hastings K.E."/>
            <person name="Ho I."/>
            <person name="Hotta K."/>
            <person name="Huang W."/>
            <person name="Kawashima T."/>
            <person name="Lemaire P."/>
            <person name="Martinez D."/>
            <person name="Meinertzhagen I.A."/>
            <person name="Necula S."/>
            <person name="Nonaka M."/>
            <person name="Putnam N."/>
            <person name="Rash S."/>
            <person name="Saiga H."/>
            <person name="Satake M."/>
            <person name="Terry A."/>
            <person name="Yamada L."/>
            <person name="Wang H.G."/>
            <person name="Awazu S."/>
            <person name="Azumi K."/>
            <person name="Boore J."/>
            <person name="Branno M."/>
            <person name="Chin-Bow S."/>
            <person name="DeSantis R."/>
            <person name="Doyle S."/>
            <person name="Francino P."/>
            <person name="Keys D.N."/>
            <person name="Haga S."/>
            <person name="Hayashi H."/>
            <person name="Hino K."/>
            <person name="Imai K.S."/>
            <person name="Inaba K."/>
            <person name="Kano S."/>
            <person name="Kobayashi K."/>
            <person name="Kobayashi M."/>
            <person name="Lee B.I."/>
            <person name="Makabe K.W."/>
            <person name="Manohar C."/>
            <person name="Matassi G."/>
            <person name="Medina M."/>
            <person name="Mochizuki Y."/>
            <person name="Mount S."/>
            <person name="Morishita T."/>
            <person name="Miura S."/>
            <person name="Nakayama A."/>
            <person name="Nishizaka S."/>
            <person name="Nomoto H."/>
            <person name="Ohta F."/>
            <person name="Oishi K."/>
            <person name="Rigoutsos I."/>
            <person name="Sano M."/>
            <person name="Sasaki A."/>
            <person name="Sasakura Y."/>
            <person name="Shoguchi E."/>
            <person name="Shin-i T."/>
            <person name="Spagnuolo A."/>
            <person name="Stainier D."/>
            <person name="Suzuki M.M."/>
            <person name="Tassy O."/>
            <person name="Takatori N."/>
            <person name="Tokuoka M."/>
            <person name="Yagi K."/>
            <person name="Yoshizaki F."/>
            <person name="Wada S."/>
            <person name="Zhang C."/>
            <person name="Hyatt P.D."/>
            <person name="Larimer F."/>
            <person name="Detter C."/>
            <person name="Doggett N."/>
            <person name="Glavina T."/>
            <person name="Hawkins T."/>
            <person name="Richardson P."/>
            <person name="Lucas S."/>
            <person name="Kohara Y."/>
            <person name="Levine M."/>
            <person name="Satoh N."/>
            <person name="Rokhsar D.S."/>
        </authorList>
    </citation>
    <scope>NUCLEOTIDE SEQUENCE [LARGE SCALE GENOMIC DNA]</scope>
</reference>
<keyword evidence="3" id="KW-1185">Reference proteome</keyword>
<dbReference type="HOGENOM" id="CLU_3031625_0_0_1"/>
<feature type="signal peptide" evidence="1">
    <location>
        <begin position="1"/>
        <end position="21"/>
    </location>
</feature>
<reference evidence="2" key="3">
    <citation type="submission" date="2025-08" db="UniProtKB">
        <authorList>
            <consortium name="Ensembl"/>
        </authorList>
    </citation>
    <scope>IDENTIFICATION</scope>
</reference>
<evidence type="ECO:0000313" key="2">
    <source>
        <dbReference type="Ensembl" id="ENSCINP00000030831.1"/>
    </source>
</evidence>
<feature type="chain" id="PRO_5003576845" evidence="1">
    <location>
        <begin position="22"/>
        <end position="55"/>
    </location>
</feature>
<dbReference type="EMBL" id="EAAA01000976">
    <property type="status" value="NOT_ANNOTATED_CDS"/>
    <property type="molecule type" value="Genomic_DNA"/>
</dbReference>
<evidence type="ECO:0000256" key="1">
    <source>
        <dbReference type="SAM" id="SignalP"/>
    </source>
</evidence>
<evidence type="ECO:0000313" key="3">
    <source>
        <dbReference type="Proteomes" id="UP000008144"/>
    </source>
</evidence>
<dbReference type="InParanoid" id="H2XME8"/>
<dbReference type="Proteomes" id="UP000008144">
    <property type="component" value="Chromosome 12"/>
</dbReference>
<name>H2XME8_CIOIN</name>